<dbReference type="InterPro" id="IPR014719">
    <property type="entry name" value="Ribosomal_bL12_C/ClpS-like"/>
</dbReference>
<keyword evidence="3" id="KW-1185">Reference proteome</keyword>
<accession>A0A5J4YNL5</accession>
<dbReference type="EMBL" id="VRMN01000011">
    <property type="protein sequence ID" value="KAA8491997.1"/>
    <property type="molecule type" value="Genomic_DNA"/>
</dbReference>
<evidence type="ECO:0000313" key="2">
    <source>
        <dbReference type="EMBL" id="KAA8491997.1"/>
    </source>
</evidence>
<dbReference type="GO" id="GO:0006508">
    <property type="term" value="P:proteolysis"/>
    <property type="evidence" value="ECO:0007669"/>
    <property type="project" value="UniProtKB-KW"/>
</dbReference>
<sequence>MASDTAFVLIRPAVWRLPCDAGALALSARGACERPLVRTAAQAWPKRAGVAASRLAAVAGAVAREPVRASTVLDKEKVKVTIKENVTDKGKMYRLYILNDPFNTREFVIQTLLKVIPTLTFSRAYAAMQTAHETGQGLVIISPQEMAEHYCSQILAQGIFSTVTPDE</sequence>
<dbReference type="Pfam" id="PF02617">
    <property type="entry name" value="ClpS"/>
    <property type="match status" value="1"/>
</dbReference>
<dbReference type="OrthoDB" id="2013930at2759"/>
<dbReference type="InterPro" id="IPR022935">
    <property type="entry name" value="ClpS"/>
</dbReference>
<evidence type="ECO:0000259" key="1">
    <source>
        <dbReference type="Pfam" id="PF02617"/>
    </source>
</evidence>
<reference evidence="3" key="1">
    <citation type="journal article" date="2019" name="Nat. Commun.">
        <title>Expansion of phycobilisome linker gene families in mesophilic red algae.</title>
        <authorList>
            <person name="Lee J."/>
            <person name="Kim D."/>
            <person name="Bhattacharya D."/>
            <person name="Yoon H.S."/>
        </authorList>
    </citation>
    <scope>NUCLEOTIDE SEQUENCE [LARGE SCALE GENOMIC DNA]</scope>
    <source>
        <strain evidence="3">CCMP 1328</strain>
    </source>
</reference>
<dbReference type="AlphaFoldDB" id="A0A5J4YNL5"/>
<protein>
    <submittedName>
        <fullName evidence="2">ATP-dependent Clp protease adapter protein CLPS1, chloroplastic</fullName>
    </submittedName>
</protein>
<dbReference type="OMA" id="IANEPMW"/>
<evidence type="ECO:0000313" key="3">
    <source>
        <dbReference type="Proteomes" id="UP000324585"/>
    </source>
</evidence>
<dbReference type="SUPFAM" id="SSF54736">
    <property type="entry name" value="ClpS-like"/>
    <property type="match status" value="1"/>
</dbReference>
<dbReference type="GO" id="GO:0030163">
    <property type="term" value="P:protein catabolic process"/>
    <property type="evidence" value="ECO:0007669"/>
    <property type="project" value="InterPro"/>
</dbReference>
<comment type="caution">
    <text evidence="2">The sequence shown here is derived from an EMBL/GenBank/DDBJ whole genome shotgun (WGS) entry which is preliminary data.</text>
</comment>
<dbReference type="Proteomes" id="UP000324585">
    <property type="component" value="Unassembled WGS sequence"/>
</dbReference>
<organism evidence="2 3">
    <name type="scientific">Porphyridium purpureum</name>
    <name type="common">Red alga</name>
    <name type="synonym">Porphyridium cruentum</name>
    <dbReference type="NCBI Taxonomy" id="35688"/>
    <lineage>
        <taxon>Eukaryota</taxon>
        <taxon>Rhodophyta</taxon>
        <taxon>Bangiophyceae</taxon>
        <taxon>Porphyridiales</taxon>
        <taxon>Porphyridiaceae</taxon>
        <taxon>Porphyridium</taxon>
    </lineage>
</organism>
<dbReference type="PANTHER" id="PTHR33473:SF17">
    <property type="entry name" value="ATP-DEPENDENT CLP PROTEASE ADAPTER PROTEIN CLPS1, CHLOROPLASTIC"/>
    <property type="match status" value="1"/>
</dbReference>
<keyword evidence="2" id="KW-0645">Protease</keyword>
<name>A0A5J4YNL5_PORPP</name>
<dbReference type="PANTHER" id="PTHR33473">
    <property type="entry name" value="ATP-DEPENDENT CLP PROTEASE ADAPTER PROTEIN CLPS1, CHLOROPLASTIC"/>
    <property type="match status" value="1"/>
</dbReference>
<dbReference type="InterPro" id="IPR003769">
    <property type="entry name" value="ClpS_core"/>
</dbReference>
<dbReference type="GO" id="GO:0008233">
    <property type="term" value="F:peptidase activity"/>
    <property type="evidence" value="ECO:0007669"/>
    <property type="project" value="UniProtKB-KW"/>
</dbReference>
<dbReference type="Gene3D" id="3.30.1390.10">
    <property type="match status" value="1"/>
</dbReference>
<proteinExistence type="predicted"/>
<gene>
    <name evidence="2" type="ORF">FVE85_8479</name>
</gene>
<feature type="domain" description="Adaptor protein ClpS core" evidence="1">
    <location>
        <begin position="90"/>
        <end position="156"/>
    </location>
</feature>
<keyword evidence="2" id="KW-0378">Hydrolase</keyword>